<feature type="chain" id="PRO_5009807280" evidence="2">
    <location>
        <begin position="20"/>
        <end position="668"/>
    </location>
</feature>
<feature type="signal peptide" evidence="2">
    <location>
        <begin position="1"/>
        <end position="19"/>
    </location>
</feature>
<dbReference type="VEuPathDB" id="FungiDB:B1J91_C03575g"/>
<accession>A0A0W0CDY3</accession>
<dbReference type="VEuPathDB" id="FungiDB:GVI51_C03355"/>
<dbReference type="VEuPathDB" id="FungiDB:GWK60_C03179"/>
<sequence>MKAIALAYYLAAVMTLVAAQYTNSSAKLEAPTIQTENTILQALGIELTSIVAGTERPFPSITSEGKPSLTESNTIDLPHIPIANSSQGEMSDSTSSTTTITLTTTVTHPWRSSKVSETTILYTTSLAPEESLIIDTSVPDTHFNEEYDDIELIQLADENHTIVTPTSTRIASSQPNIREAYITTVDITTKDLQGNLVPSRTSYLISYTTETRGNIVTVYTTWCPIETTITPPLSLSVSASSTLVLSTVTTTTRGVITIYTTWCPYTDTKSITTSSKTTTYSTSSPSSVLSTVTTTTNGKTTVYTTWCPPTSNLPTSSLPTTTKKITTVFTSKVCLLCSTTTTTSQKSSTVSISSSIHTPTTSISSVTSSKSSSSKSSISSSSSSRPSTVTTTITCSTCHRNSVSSSTISSSSTSIRPQISSSHTSSHSSSRSSSNSSAPTTTIRSTSTQTISICHSCLIPTTTTYFTLSTVTTTTQGIVTIYTTYCPITSTMITWNTSITTVPPAIEHTQSTAHNSSYSSSIESRNIPSTALTPTLTTVVATTLTTTPAQSNEPPLSTIPSLTMSSGTTSPYPSPASMPQPPTVATTPVILQPLSSAITTTIQPSSSLKAVEACATCSPIPSQDSTSYTTVTSRVTSYLPSHTMPHYTAAANTLTNSRLLLAVLLVLL</sequence>
<evidence type="ECO:0000313" key="4">
    <source>
        <dbReference type="Proteomes" id="UP000054886"/>
    </source>
</evidence>
<protein>
    <submittedName>
        <fullName evidence="3">Uncharacterized protein</fullName>
    </submittedName>
</protein>
<feature type="compositionally biased region" description="Polar residues" evidence="1">
    <location>
        <begin position="550"/>
        <end position="569"/>
    </location>
</feature>
<feature type="region of interest" description="Disordered" evidence="1">
    <location>
        <begin position="348"/>
        <end position="389"/>
    </location>
</feature>
<keyword evidence="2" id="KW-0732">Signal</keyword>
<feature type="compositionally biased region" description="Pro residues" evidence="1">
    <location>
        <begin position="572"/>
        <end position="582"/>
    </location>
</feature>
<dbReference type="AlphaFoldDB" id="A0A0W0CDY3"/>
<reference evidence="3 4" key="1">
    <citation type="submission" date="2015-10" db="EMBL/GenBank/DDBJ databases">
        <title>Draft genomes sequences of Candida glabrata isolates 1A, 1B, 2A, 2B, 3A and 3B.</title>
        <authorList>
            <person name="Haavelsrud O.E."/>
            <person name="Gaustad P."/>
        </authorList>
    </citation>
    <scope>NUCLEOTIDE SEQUENCE [LARGE SCALE GENOMIC DNA]</scope>
    <source>
        <strain evidence="3">910700640</strain>
    </source>
</reference>
<dbReference type="EMBL" id="LLZZ01000145">
    <property type="protein sequence ID" value="KTA99378.1"/>
    <property type="molecule type" value="Genomic_DNA"/>
</dbReference>
<dbReference type="VEuPathDB" id="FungiDB:CAGL0C03575g"/>
<evidence type="ECO:0000256" key="1">
    <source>
        <dbReference type="SAM" id="MobiDB-lite"/>
    </source>
</evidence>
<comment type="caution">
    <text evidence="3">The sequence shown here is derived from an EMBL/GenBank/DDBJ whole genome shotgun (WGS) entry which is preliminary data.</text>
</comment>
<evidence type="ECO:0000313" key="3">
    <source>
        <dbReference type="EMBL" id="KTA99378.1"/>
    </source>
</evidence>
<evidence type="ECO:0000256" key="2">
    <source>
        <dbReference type="SAM" id="SignalP"/>
    </source>
</evidence>
<proteinExistence type="predicted"/>
<feature type="region of interest" description="Disordered" evidence="1">
    <location>
        <begin position="547"/>
        <end position="582"/>
    </location>
</feature>
<feature type="region of interest" description="Disordered" evidence="1">
    <location>
        <begin position="401"/>
        <end position="443"/>
    </location>
</feature>
<name>A0A0W0CDY3_CANGB</name>
<gene>
    <name evidence="3" type="ORF">AO440_000545</name>
</gene>
<organism evidence="3 4">
    <name type="scientific">Candida glabrata</name>
    <name type="common">Yeast</name>
    <name type="synonym">Torulopsis glabrata</name>
    <dbReference type="NCBI Taxonomy" id="5478"/>
    <lineage>
        <taxon>Eukaryota</taxon>
        <taxon>Fungi</taxon>
        <taxon>Dikarya</taxon>
        <taxon>Ascomycota</taxon>
        <taxon>Saccharomycotina</taxon>
        <taxon>Saccharomycetes</taxon>
        <taxon>Saccharomycetales</taxon>
        <taxon>Saccharomycetaceae</taxon>
        <taxon>Nakaseomyces</taxon>
    </lineage>
</organism>
<dbReference type="Proteomes" id="UP000054886">
    <property type="component" value="Unassembled WGS sequence"/>
</dbReference>